<dbReference type="PANTHER" id="PTHR33570">
    <property type="entry name" value="4-CARBOXYMUCONOLACTONE DECARBOXYLASE FAMILY PROTEIN"/>
    <property type="match status" value="1"/>
</dbReference>
<dbReference type="InterPro" id="IPR052512">
    <property type="entry name" value="4CMD/NDH-1_regulator"/>
</dbReference>
<sequence length="107" mass="11359">MSTANPTGPARKAIGDVAPQLADLTDGVLFGQVWEDAALSKRDRSLATCAALIATGKTEQLSFHFPFALQNGVTREELVAMTTHLAFYAGWPSAMSAVAKLRELPVA</sequence>
<proteinExistence type="predicted"/>
<dbReference type="Pfam" id="PF02627">
    <property type="entry name" value="CMD"/>
    <property type="match status" value="1"/>
</dbReference>
<protein>
    <submittedName>
        <fullName evidence="2">Carboxymuconolactone decarboxylase family protein</fullName>
    </submittedName>
</protein>
<dbReference type="InterPro" id="IPR003779">
    <property type="entry name" value="CMD-like"/>
</dbReference>
<dbReference type="Gene3D" id="1.20.1290.10">
    <property type="entry name" value="AhpD-like"/>
    <property type="match status" value="1"/>
</dbReference>
<evidence type="ECO:0000259" key="1">
    <source>
        <dbReference type="Pfam" id="PF02627"/>
    </source>
</evidence>
<gene>
    <name evidence="2" type="ORF">F7Q92_02375</name>
</gene>
<dbReference type="RefSeq" id="WP_151122345.1">
    <property type="nucleotide sequence ID" value="NZ_CP088082.1"/>
</dbReference>
<evidence type="ECO:0000313" key="3">
    <source>
        <dbReference type="Proteomes" id="UP000430120"/>
    </source>
</evidence>
<dbReference type="SUPFAM" id="SSF69118">
    <property type="entry name" value="AhpD-like"/>
    <property type="match status" value="1"/>
</dbReference>
<organism evidence="2 3">
    <name type="scientific">Ideonella dechloratans</name>
    <dbReference type="NCBI Taxonomy" id="36863"/>
    <lineage>
        <taxon>Bacteria</taxon>
        <taxon>Pseudomonadati</taxon>
        <taxon>Pseudomonadota</taxon>
        <taxon>Betaproteobacteria</taxon>
        <taxon>Burkholderiales</taxon>
        <taxon>Sphaerotilaceae</taxon>
        <taxon>Ideonella</taxon>
    </lineage>
</organism>
<accession>A0A643FHD1</accession>
<dbReference type="InterPro" id="IPR029032">
    <property type="entry name" value="AhpD-like"/>
</dbReference>
<comment type="caution">
    <text evidence="2">The sequence shown here is derived from an EMBL/GenBank/DDBJ whole genome shotgun (WGS) entry which is preliminary data.</text>
</comment>
<dbReference type="Proteomes" id="UP000430120">
    <property type="component" value="Unassembled WGS sequence"/>
</dbReference>
<dbReference type="PANTHER" id="PTHR33570:SF9">
    <property type="entry name" value="BLL4600 PROTEIN"/>
    <property type="match status" value="1"/>
</dbReference>
<name>A0A643FHD1_IDEDE</name>
<evidence type="ECO:0000313" key="2">
    <source>
        <dbReference type="EMBL" id="KAB0584699.1"/>
    </source>
</evidence>
<keyword evidence="3" id="KW-1185">Reference proteome</keyword>
<dbReference type="AlphaFoldDB" id="A0A643FHD1"/>
<reference evidence="2 3" key="1">
    <citation type="submission" date="2019-09" db="EMBL/GenBank/DDBJ databases">
        <title>Draft genome sequences of 48 bacterial type strains from the CCUG.</title>
        <authorList>
            <person name="Tunovic T."/>
            <person name="Pineiro-Iglesias B."/>
            <person name="Unosson C."/>
            <person name="Inganas E."/>
            <person name="Ohlen M."/>
            <person name="Cardew S."/>
            <person name="Jensie-Markopoulos S."/>
            <person name="Salva-Serra F."/>
            <person name="Jaen-Luchoro D."/>
            <person name="Karlsson R."/>
            <person name="Svensson-Stadler L."/>
            <person name="Chun J."/>
            <person name="Moore E."/>
        </authorList>
    </citation>
    <scope>NUCLEOTIDE SEQUENCE [LARGE SCALE GENOMIC DNA]</scope>
    <source>
        <strain evidence="2 3">CCUG 30977</strain>
    </source>
</reference>
<dbReference type="OrthoDB" id="9802489at2"/>
<dbReference type="EMBL" id="VZPB01000004">
    <property type="protein sequence ID" value="KAB0584699.1"/>
    <property type="molecule type" value="Genomic_DNA"/>
</dbReference>
<feature type="domain" description="Carboxymuconolactone decarboxylase-like" evidence="1">
    <location>
        <begin position="19"/>
        <end position="101"/>
    </location>
</feature>
<dbReference type="GO" id="GO:0051920">
    <property type="term" value="F:peroxiredoxin activity"/>
    <property type="evidence" value="ECO:0007669"/>
    <property type="project" value="InterPro"/>
</dbReference>